<gene>
    <name evidence="1" type="ORF">L3Q82_016699</name>
</gene>
<organism evidence="1 2">
    <name type="scientific">Scortum barcoo</name>
    <name type="common">barcoo grunter</name>
    <dbReference type="NCBI Taxonomy" id="214431"/>
    <lineage>
        <taxon>Eukaryota</taxon>
        <taxon>Metazoa</taxon>
        <taxon>Chordata</taxon>
        <taxon>Craniata</taxon>
        <taxon>Vertebrata</taxon>
        <taxon>Euteleostomi</taxon>
        <taxon>Actinopterygii</taxon>
        <taxon>Neopterygii</taxon>
        <taxon>Teleostei</taxon>
        <taxon>Neoteleostei</taxon>
        <taxon>Acanthomorphata</taxon>
        <taxon>Eupercaria</taxon>
        <taxon>Centrarchiformes</taxon>
        <taxon>Terapontoidei</taxon>
        <taxon>Terapontidae</taxon>
        <taxon>Scortum</taxon>
    </lineage>
</organism>
<dbReference type="EMBL" id="CM041532">
    <property type="protein sequence ID" value="KAI3376175.1"/>
    <property type="molecule type" value="Genomic_DNA"/>
</dbReference>
<comment type="caution">
    <text evidence="1">The sequence shown here is derived from an EMBL/GenBank/DDBJ whole genome shotgun (WGS) entry which is preliminary data.</text>
</comment>
<sequence>KSQIVERSASCPGAWTEYNHRCFLYVSTSRTWADAERNCQNRGGNLASVLGLDEYQFIQNMIRRITHSFPVTWLGGSDAEQEGTWLWSDGEPFGFNYWSPGQPDNLGNADCLVMNYG</sequence>
<proteinExistence type="predicted"/>
<accession>A0ACB8X794</accession>
<feature type="non-terminal residue" evidence="1">
    <location>
        <position position="1"/>
    </location>
</feature>
<dbReference type="Proteomes" id="UP000831701">
    <property type="component" value="Chromosome 2"/>
</dbReference>
<protein>
    <submittedName>
        <fullName evidence="1">Uncharacterized protein</fullName>
    </submittedName>
</protein>
<evidence type="ECO:0000313" key="2">
    <source>
        <dbReference type="Proteomes" id="UP000831701"/>
    </source>
</evidence>
<keyword evidence="2" id="KW-1185">Reference proteome</keyword>
<reference evidence="1" key="1">
    <citation type="submission" date="2022-04" db="EMBL/GenBank/DDBJ databases">
        <title>Jade perch genome.</title>
        <authorList>
            <person name="Chao B."/>
        </authorList>
    </citation>
    <scope>NUCLEOTIDE SEQUENCE</scope>
    <source>
        <strain evidence="1">CB-2022</strain>
    </source>
</reference>
<name>A0ACB8X794_9TELE</name>
<evidence type="ECO:0000313" key="1">
    <source>
        <dbReference type="EMBL" id="KAI3376175.1"/>
    </source>
</evidence>
<feature type="non-terminal residue" evidence="1">
    <location>
        <position position="117"/>
    </location>
</feature>